<protein>
    <submittedName>
        <fullName evidence="3">Collagen</fullName>
    </submittedName>
</protein>
<reference evidence="3" key="2">
    <citation type="submission" date="2022-06" db="UniProtKB">
        <authorList>
            <consortium name="EnsemblMetazoa"/>
        </authorList>
    </citation>
    <scope>IDENTIFICATION</scope>
    <source>
        <strain evidence="3">PS312</strain>
    </source>
</reference>
<evidence type="ECO:0000256" key="1">
    <source>
        <dbReference type="SAM" id="MobiDB-lite"/>
    </source>
</evidence>
<feature type="signal peptide" evidence="2">
    <location>
        <begin position="1"/>
        <end position="19"/>
    </location>
</feature>
<evidence type="ECO:0000313" key="3">
    <source>
        <dbReference type="EnsemblMetazoa" id="PPA07202.1"/>
    </source>
</evidence>
<name>A0A2A6CUS6_PRIPA</name>
<dbReference type="GO" id="GO:0031012">
    <property type="term" value="C:extracellular matrix"/>
    <property type="evidence" value="ECO:0000318"/>
    <property type="project" value="GO_Central"/>
</dbReference>
<feature type="compositionally biased region" description="Pro residues" evidence="1">
    <location>
        <begin position="1428"/>
        <end position="1444"/>
    </location>
</feature>
<proteinExistence type="predicted"/>
<sequence length="5239" mass="556812">MRSLLRLFILSLLYNAANSHPPHSCQSACRYCDLPYSAASNLPSKFKHWMPSSFIIEQGKCGSRCDRGRRMDVCNGKRVTHLTCSLNQWLYGRYNEKTASSAYCAIRAKGPGNCNGQSCPAGPPGPPGPRGPRGHPGEDGESGEQGRPGRNGEMGPKGDKGSTGLQGKPGPQGESGLKGEPGTPALPAEKGEKGERGLPGQCSDCGNGCSTVVSISMTQECLNKEFDCNPLPGGSTSTSFQCPEGVASIEQGSTEWKKETFSKGECVPATKTWDINVDPKRYYACLSPSNGCEFNTLPCPPNFYCDGSTPTEIKEKPKTIECSDKSPYDLRTKEKKLDPTLTCDKGKWSGTGESHVDVFCGYPCDGSCEFINDPSHTATDYTNPPTPLSQPDAKDTCPWAQCADGSIHAWNEKTSRYERIPFKRAQCAKAGDPTKPWLIGTERFASIQCYSGQVFECEPVHPKIEACETGKTCNVASLFDNPVHVQCDQSTLYVSLTPGGPGVAMEDKLTCYDGKWHGEKASGGKPIADKTVYAACGEKICSKPVGNNDICEDSSKCNYAVGTRNGETFECPQNWKLVVSKNSDPKSGTILSSKLTCTNGEWTGTPESGIPPSFNSEYVVYSCMSTLCPTVTRSDDACLSTSCDSDRVIIDDNETKCKNGETLYVRKEGKANTEIKDKLTCENGKWIGKDKEGNEFSAETNIIATCNAPCKNPSAGDCRVPGDCKPPNPSDKEIKCEPSTDYVLLVDGEESSGLSCTKGSWTGAVGDNDHFTSENVAVICLKTTCSDAIPHNGICETENCDSAKGTGGNKEITCSGKTMLVVSDTDGVHTGKKMQTTVKCEQGVWKGTPMGGGSPFVSLTAYYSCLPTECVLVTASPDACKSQSCDELALDAKPTVTTCTNGHNMFVMNEGDSSKIEITGELKCENGIWTGDKQGGGTFSGSDVIATCDAPCVTLQVADPCAKYTTCNKNDLVQTSYDVSCKSREYVLSINWLHSKPLKCVKGVWKGDVSWTDAGEFPIDNTVKVTCVKTTCDRPSKSKDICATSDVCTDTTPPLSSPPPGSTWTCISDQKLVASDSSAGQSGQKPTDNKIECVDGWWRGVVDGVETDPDNIYKSYNFHAKDAWVSCSSVPCIAAVKLDAICPRADFCDAAAAPLTNTQTITSCGNELTLFVSSTATEESGMVVEGSLTCSGGQWTGKVGSDPSWAQPSVFATCKAKMTSGCESPVKTDAICPASSTCDASQITRSNNDQFVMCKDGYTIYVSETATGTGREINGNDGIHCPNGKNWQGPYVGSGSFHATIAYVTMRSLLMLFFLSLLYYAVNSHPPHSCHSACRHCDLPYSAISNVPPRYKHLTGSSFIIEQGKCGSRCDRLVCKEAGAWMFVNGKRISHLTCSRNQWLYGRYNEGTAISAYCAIPPTEPGNGQPGPAGPPGPPGPRGPPGPPGEDGESGEQGRPGKNGTPGVKGDRGGTGSQGQPGNPGGPGLKGNDGTPGKDGLPGTKGDRGEPGAPGVCLECGKTCPMIVSISTSIEGCLNKEFDCNPLPGGSATSSFQCLDGNIASREQGSTEWKDEGIRSAECDEEKTWSFSNEKNRLYACLSPSNGCGFSKLACPKNFYCHGSAPTETTPKPKTIECSRQAPYEMHSEEKKLDPTQICEQGKWSGTGEWHLSVFCGYPCDDSCEFKNDPSHSAPYYENPAGFSLPEDKHTCPWAQCKDGSIHVWNGVQYERIPFKKAQCAKTGDPSKPWKIGSERFASIQCYNGPVVDCEPVKRNINACEEEKDCHVEYLLENAVHVECDQSTLYVSLTLDGSGVAMEHNKLTCYDGKWHGETALAGKHMSEKIVYAACGDKTCSAPTGNDLICSDPKLCSYLTGTRDGGTFYCPLKSKIVVSTSNQANSGIILSTNLICSNGFWTGTPELTSLPPFSAEDVIYSCMSVACPAVTKNDEACGSSSCDPDRVQIDDDETKCKNGETLYVKVEGQITEIKTILKCENGKWTGKDKEEHDFVAEKALLATCDAPCTPTTAASCPNPGDCKAASHPSETSIVCEPSEEYVLLVNGEKSSALTCTAGSWTGTVNGNPEFNSKEPLAVICMKTTCSAANPDNSICESGKDCDYSKGSGDIKTIECSGKTRLLVSATDEDFSGMKMDSTVTCEDGVWRGNTMSGTTPTTFEALKAYYTCIPTGNLLKLERASKLTILRQIQYSLDCVPIIADDDACGTTSCDKELLNPTDHSSCQDGHTLYVKADGKPAIAIQGSLTCKDGVWKGESIGTGPFTGINIQATCDAPCTPTTAASCPNPGDCKAASHPSETSIVCEPSEEYVLLVNGEKSSALTCTAGSWTGTVNGNPEFNSKEPLAVICMKTTCSAANPDNSICESGKDCDYSKGSGDTKTIECSGKTRLLVSATDEDFSGMKMDSTVTCEDGVWRGNTMSGTTPTTFEALKAYYTCIPTGNLLKLERASKLTILRQIQYSLDCVPIIADDDACGTTSCDKELLNPTDHSSCQDGHTLYVVSYFSSKSKALKADGKPAIAIQGSLTCKDGVWKGESIGTGPFTGINIQATCDAPCTPTTAASCPNPGDCKAASHPSETSIVCEPSEEYVLLVLRQKNTLSQNGEKSSALTCTAASWTGTVNGNPEFNSKEPLAVICMKTTCSAANPDNSICESGKDCDYSKGSGDTKTIECSGKTRLLVSATDEDFSGMKMDSTVTCEDGVWRGNTMSGTTPTTFEALKAYYTCIPTGNLLKLERASKLTILRQIQYSLDCAPIIADDDACGTNSCDKELLNPTDHSSCQDGHTLYVVSYFSSKSKALKADGKPAIAIQGSLTCKDGVWKGESIGTGPFTGINIQATCDAPCTPTTAASCPNPGDCKAASHPSETSIVCEPSEEYVLLVLRQKNTLSQNGEKSSALTCTAASWTGTVNGNPEFNSKEPLAVICMKTTCSAANPDNSICESGKDCDYSKGSGDIKTIECSGKTRLLVSATDEDFSGMKMDSTVTCEDGVWRGNTMSGTTPTTFEALKAYYTCIPTGNLLKLERASKLTILRQIQYSLDCVPIIADDDACGTTSCDKELLNPTDHSSCQDGHTLYVKADGKPAIAIQGSLTCKDGVWKGESIGTGPFTGINIQATCDAPCTPTTAASCPNPGDCKAASHPSETSIVCEPSEEYVLLVNGEKSSALTCTAGSWTGTVNGNPEFNSKEPLAVICMKTTCSAANPDNSICESGKDCDYSKGSGDTKTIECSGKTRLLVSATDEDFSGMKMDSTVTCEDGVWRGNTMSGTTPTTFEALKAYYTCIPTGNLLKLERASKLTILRQIQYSLDCVPIIADDDACGTTSCDKELLNPTDHSSCQDGHTLYVKADGKPAIAIQGSLTCKDGVWKGESIGTGPFTGINIQATCDAPCTPTTAASCPNPGDCKAASHPSETSIVCEPSEEYVLLVNGEKSSALTCTAGSWTGTVNGNPEFNSKEPLAVICMKTTCSAANPDNSICESGKDCDYSKGSGDTKTIECSGKTRLLVSATDEDFSGMKMDSTVTCEDGVWRGNTMSGTTPTTFEALKAYYTCIPTGNLLKLERASKLTILRQIQYSLDCAPIIADDDACGTNSCDKELLNPTDHSSCQDGHTLYVVSYFSSKSKALKADGKPAIAIQGSLTCKDGVWKGESIGTGPFTGINIQATCDAPCTPTTAASCPNPGDCKAASHPSETSIVCEPSEEYVLLVLRQKNTLSQNGEKSSALTCTAGSWTGTVNGNPEFNSKEPLAVICMKTTCSAANPDNSICESGKDCDYSKGSGDIKTIECSGKTRLLVSATDEDFSGMKMDSTVTCEDGVWRGNTMSGTTPTTFEALKAYYTCIPTGNLLKLERASKLTILRQIQYSLDCVPIIADDDACGTTSCDKELLNPTDHSSCQDGHTLYVKADGKPAIAIQGSLTCKDGVWKGESIGTGPFTGINIQATCDAPCTPTTAASCPNPGDCKAASHPSETSIVCEPSEEYVLLVNGEKSSALTCTAGSWTGTVNGNPEFNSKEPLAVICMKTTCSVANPDNSICESGKDCDYSKGSGDTKTIECSGKTRLLVSATDEDFSGMKMDSTVTCEDGVWRGNTMSGTTPTTFEALKAYYTCIPTGNLLKLERASKLTILRQIQYSLDCVPIIADDDACGTTSCDKELLNPTDHSSCQDGHTLYVKADGKPAIAIQGSLTCKDGVWKGESIGTGPFTGINIQATCDAPCTPTTAASCPNPGDCKAASHPSETSIVCEPSEEYVLLVNGEKSSALTCTAGSWTGTVNGNPEFNSKEPLAVICMKTTCSVANPDNSICESGKDCDYSKGSGDTKTIECSGKTRLLVKADGKPAIAIQGSLTCKDGVWKGESIGTGPFTGINIQATCDAPCIKPTKFECNTPEQCEESKQTDTTINCEGKEGFVLLVGGKPSTGLECKHGIWKGTVDGIDFGNANVAAACRKETCSTPTPKDDICQDDQSCDHKQSDNTDTTLHCTGKTRLVASIDGNKHSGVEIDGDVTCVGGLWTGKKLGPNPHYFAELNGYYTYCVPIIADDDACGTTSCDKELLNPTDHSSCQDGHTLYVKADGKPAIAIQGSLTCKDGVWKGESIGTGPFTGINIQATCDAPCEELLLVDTCAKFTTCENSVVLQTPYGIKCNSPDYVLSIKWVHSSSLTCKKGVWDGEVSWTEDGPFPIDSTSPITCVKTTCSTPTLSTTICMTSDGCSSTDLQPSGTKYSCGSGQTLVASDSNLSNSRQKTSENKIECVDGWWRAVVDENAQPDPNNLYLPFDFHAKDAWLSCSAGVLLCTAAVPDNAICPSSDFCDASPLMKTLSEASCPSGLTLYASSEATPESGTPVVGKLTCTGGTWTGMVGTTHKTWNNVFVTCQRRVVDSCVNPIKTETICPPPSICDMSQITTNGKFVTCTNNAQLFVSATPNSIGKPVSGNNGIHCENDGNWHGSLTSLDTSYNEPIAYVTCENKAAMQGDNNCKNCPGVPYAPPTNTDRFIEVFNFTGTENYGFPCTTVWCPTGSMIYFGGTYTAFTQQYAMCQATRKWNIQIGVGWANYTNGAYCAKSKCPQLTFLNTCKDSWRNCDDKVDYGANDHYRCTSNGAKVTVFDDDDHSFTLSSSGENLRCNQTSGRWYDENKKQLFFNPTKYQCSFGCASPTYSTNVCPTSSANCNSNNNQLQPNQSFSCSGRKIYVSTTNSDTNPGYATQQFNCNAETGEWTTSAYTPSDSSSSSSKSFKAPFFFACAAN</sequence>
<feature type="chain" id="PRO_5043310236" evidence="2">
    <location>
        <begin position="20"/>
        <end position="5239"/>
    </location>
</feature>
<dbReference type="InterPro" id="IPR008160">
    <property type="entry name" value="Collagen"/>
</dbReference>
<keyword evidence="2" id="KW-0732">Signal</keyword>
<gene>
    <name evidence="3" type="primary">WBGene00096756</name>
</gene>
<feature type="compositionally biased region" description="Pro residues" evidence="1">
    <location>
        <begin position="121"/>
        <end position="130"/>
    </location>
</feature>
<feature type="region of interest" description="Disordered" evidence="1">
    <location>
        <begin position="117"/>
        <end position="198"/>
    </location>
</feature>
<accession>A0A2A6CUS6</accession>
<dbReference type="PANTHER" id="PTHR24637:SF421">
    <property type="entry name" value="CUTICLE COLLAGEN DPY-2"/>
    <property type="match status" value="1"/>
</dbReference>
<feature type="region of interest" description="Disordered" evidence="1">
    <location>
        <begin position="1416"/>
        <end position="1507"/>
    </location>
</feature>
<evidence type="ECO:0000256" key="2">
    <source>
        <dbReference type="SAM" id="SignalP"/>
    </source>
</evidence>
<dbReference type="EnsemblMetazoa" id="PPA07202.1">
    <property type="protein sequence ID" value="PPA07202.1"/>
    <property type="gene ID" value="WBGene00096756"/>
</dbReference>
<accession>A0A8R1U8Z4</accession>
<organism evidence="3 4">
    <name type="scientific">Pristionchus pacificus</name>
    <name type="common">Parasitic nematode worm</name>
    <dbReference type="NCBI Taxonomy" id="54126"/>
    <lineage>
        <taxon>Eukaryota</taxon>
        <taxon>Metazoa</taxon>
        <taxon>Ecdysozoa</taxon>
        <taxon>Nematoda</taxon>
        <taxon>Chromadorea</taxon>
        <taxon>Rhabditida</taxon>
        <taxon>Rhabditina</taxon>
        <taxon>Diplogasteromorpha</taxon>
        <taxon>Diplogasteroidea</taxon>
        <taxon>Neodiplogasteridae</taxon>
        <taxon>Pristionchus</taxon>
    </lineage>
</organism>
<keyword evidence="4" id="KW-1185">Reference proteome</keyword>
<dbReference type="PANTHER" id="PTHR24637">
    <property type="entry name" value="COLLAGEN"/>
    <property type="match status" value="1"/>
</dbReference>
<dbReference type="Pfam" id="PF01391">
    <property type="entry name" value="Collagen"/>
    <property type="match status" value="2"/>
</dbReference>
<reference evidence="4" key="1">
    <citation type="journal article" date="2008" name="Nat. Genet.">
        <title>The Pristionchus pacificus genome provides a unique perspective on nematode lifestyle and parasitism.</title>
        <authorList>
            <person name="Dieterich C."/>
            <person name="Clifton S.W."/>
            <person name="Schuster L.N."/>
            <person name="Chinwalla A."/>
            <person name="Delehaunty K."/>
            <person name="Dinkelacker I."/>
            <person name="Fulton L."/>
            <person name="Fulton R."/>
            <person name="Godfrey J."/>
            <person name="Minx P."/>
            <person name="Mitreva M."/>
            <person name="Roeseler W."/>
            <person name="Tian H."/>
            <person name="Witte H."/>
            <person name="Yang S.P."/>
            <person name="Wilson R.K."/>
            <person name="Sommer R.J."/>
        </authorList>
    </citation>
    <scope>NUCLEOTIDE SEQUENCE [LARGE SCALE GENOMIC DNA]</scope>
    <source>
        <strain evidence="4">PS312</strain>
    </source>
</reference>
<evidence type="ECO:0000313" key="4">
    <source>
        <dbReference type="Proteomes" id="UP000005239"/>
    </source>
</evidence>
<dbReference type="GO" id="GO:0030020">
    <property type="term" value="F:extracellular matrix structural constituent conferring tensile strength"/>
    <property type="evidence" value="ECO:0000318"/>
    <property type="project" value="GO_Central"/>
</dbReference>
<feature type="compositionally biased region" description="Gly residues" evidence="1">
    <location>
        <begin position="1469"/>
        <end position="1487"/>
    </location>
</feature>
<dbReference type="Proteomes" id="UP000005239">
    <property type="component" value="Unassembled WGS sequence"/>
</dbReference>